<organism evidence="8 9">
    <name type="scientific">Zingiber officinale</name>
    <name type="common">Ginger</name>
    <name type="synonym">Amomum zingiber</name>
    <dbReference type="NCBI Taxonomy" id="94328"/>
    <lineage>
        <taxon>Eukaryota</taxon>
        <taxon>Viridiplantae</taxon>
        <taxon>Streptophyta</taxon>
        <taxon>Embryophyta</taxon>
        <taxon>Tracheophyta</taxon>
        <taxon>Spermatophyta</taxon>
        <taxon>Magnoliopsida</taxon>
        <taxon>Liliopsida</taxon>
        <taxon>Zingiberales</taxon>
        <taxon>Zingiberaceae</taxon>
        <taxon>Zingiber</taxon>
    </lineage>
</organism>
<evidence type="ECO:0000256" key="4">
    <source>
        <dbReference type="ARBA" id="ARBA00022989"/>
    </source>
</evidence>
<keyword evidence="3 7" id="KW-0732">Signal</keyword>
<gene>
    <name evidence="8" type="ORF">ZIOFF_047913</name>
</gene>
<evidence type="ECO:0000256" key="5">
    <source>
        <dbReference type="ARBA" id="ARBA00023136"/>
    </source>
</evidence>
<evidence type="ECO:0000256" key="2">
    <source>
        <dbReference type="ARBA" id="ARBA00022692"/>
    </source>
</evidence>
<keyword evidence="2" id="KW-0812">Transmembrane</keyword>
<proteinExistence type="predicted"/>
<keyword evidence="6" id="KW-0325">Glycoprotein</keyword>
<dbReference type="GO" id="GO:0016020">
    <property type="term" value="C:membrane"/>
    <property type="evidence" value="ECO:0007669"/>
    <property type="project" value="UniProtKB-SubCell"/>
</dbReference>
<protein>
    <recommendedName>
        <fullName evidence="10">Leucine-rich repeat-containing N-terminal plant-type domain-containing protein</fullName>
    </recommendedName>
</protein>
<dbReference type="AlphaFoldDB" id="A0A8J5FYS4"/>
<name>A0A8J5FYS4_ZINOF</name>
<evidence type="ECO:0000256" key="3">
    <source>
        <dbReference type="ARBA" id="ARBA00022729"/>
    </source>
</evidence>
<dbReference type="Proteomes" id="UP000734854">
    <property type="component" value="Unassembled WGS sequence"/>
</dbReference>
<keyword evidence="5" id="KW-0472">Membrane</keyword>
<accession>A0A8J5FYS4</accession>
<evidence type="ECO:0000313" key="9">
    <source>
        <dbReference type="Proteomes" id="UP000734854"/>
    </source>
</evidence>
<evidence type="ECO:0008006" key="10">
    <source>
        <dbReference type="Google" id="ProtNLM"/>
    </source>
</evidence>
<dbReference type="PANTHER" id="PTHR48063:SF112">
    <property type="entry name" value="RECEPTOR LIKE PROTEIN 30-LIKE"/>
    <property type="match status" value="1"/>
</dbReference>
<dbReference type="Gene3D" id="3.80.10.10">
    <property type="entry name" value="Ribonuclease Inhibitor"/>
    <property type="match status" value="1"/>
</dbReference>
<evidence type="ECO:0000256" key="7">
    <source>
        <dbReference type="SAM" id="SignalP"/>
    </source>
</evidence>
<dbReference type="EMBL" id="JACMSC010000013">
    <property type="protein sequence ID" value="KAG6492942.1"/>
    <property type="molecule type" value="Genomic_DNA"/>
</dbReference>
<dbReference type="InterPro" id="IPR046956">
    <property type="entry name" value="RLP23-like"/>
</dbReference>
<keyword evidence="9" id="KW-1185">Reference proteome</keyword>
<feature type="signal peptide" evidence="7">
    <location>
        <begin position="1"/>
        <end position="25"/>
    </location>
</feature>
<dbReference type="InterPro" id="IPR032675">
    <property type="entry name" value="LRR_dom_sf"/>
</dbReference>
<feature type="chain" id="PRO_5035174445" description="Leucine-rich repeat-containing N-terminal plant-type domain-containing protein" evidence="7">
    <location>
        <begin position="26"/>
        <end position="105"/>
    </location>
</feature>
<reference evidence="8 9" key="1">
    <citation type="submission" date="2020-08" db="EMBL/GenBank/DDBJ databases">
        <title>Plant Genome Project.</title>
        <authorList>
            <person name="Zhang R.-G."/>
        </authorList>
    </citation>
    <scope>NUCLEOTIDE SEQUENCE [LARGE SCALE GENOMIC DNA]</scope>
    <source>
        <tissue evidence="8">Rhizome</tissue>
    </source>
</reference>
<sequence length="105" mass="11566">MAAAALNLLLYLFWISLSFFSGSLQLCIEKERRALLCMRSGFPDVDRWLSPLKGDECCSGEGVGCNNITGHVIELDLSAPDDMTPTNKSEVNPLLFELKHCSIST</sequence>
<keyword evidence="4" id="KW-1133">Transmembrane helix</keyword>
<dbReference type="PANTHER" id="PTHR48063">
    <property type="entry name" value="LRR RECEPTOR-LIKE KINASE"/>
    <property type="match status" value="1"/>
</dbReference>
<comment type="subcellular location">
    <subcellularLocation>
        <location evidence="1">Membrane</location>
        <topology evidence="1">Single-pass type I membrane protein</topology>
    </subcellularLocation>
</comment>
<evidence type="ECO:0000256" key="1">
    <source>
        <dbReference type="ARBA" id="ARBA00004479"/>
    </source>
</evidence>
<evidence type="ECO:0000256" key="6">
    <source>
        <dbReference type="ARBA" id="ARBA00023180"/>
    </source>
</evidence>
<evidence type="ECO:0000313" key="8">
    <source>
        <dbReference type="EMBL" id="KAG6492942.1"/>
    </source>
</evidence>
<comment type="caution">
    <text evidence="8">The sequence shown here is derived from an EMBL/GenBank/DDBJ whole genome shotgun (WGS) entry which is preliminary data.</text>
</comment>